<proteinExistence type="predicted"/>
<keyword evidence="1" id="KW-1133">Transmembrane helix</keyword>
<gene>
    <name evidence="2" type="ORF">EYB31_14290</name>
</gene>
<evidence type="ECO:0000256" key="1">
    <source>
        <dbReference type="SAM" id="Phobius"/>
    </source>
</evidence>
<dbReference type="Proteomes" id="UP000293142">
    <property type="component" value="Unassembled WGS sequence"/>
</dbReference>
<accession>A0A4Q9DV44</accession>
<dbReference type="InterPro" id="IPR007263">
    <property type="entry name" value="DCC1-like"/>
</dbReference>
<dbReference type="RefSeq" id="WP_131014016.1">
    <property type="nucleotide sequence ID" value="NZ_SIRE01000009.1"/>
</dbReference>
<protein>
    <submittedName>
        <fullName evidence="2">Thiol-disulfide oxidoreductase DCC family protein</fullName>
    </submittedName>
</protein>
<feature type="transmembrane region" description="Helical" evidence="1">
    <location>
        <begin position="12"/>
        <end position="30"/>
    </location>
</feature>
<name>A0A4Q9DV44_9BACL</name>
<dbReference type="EMBL" id="SIRE01000009">
    <property type="protein sequence ID" value="TBL78660.1"/>
    <property type="molecule type" value="Genomic_DNA"/>
</dbReference>
<dbReference type="OrthoDB" id="9785438at2"/>
<reference evidence="2 3" key="1">
    <citation type="submission" date="2019-02" db="EMBL/GenBank/DDBJ databases">
        <title>Paenibacillus sp. nov., isolated from surface-sterilized tissue of Thalictrum simplex L.</title>
        <authorList>
            <person name="Tuo L."/>
        </authorList>
    </citation>
    <scope>NUCLEOTIDE SEQUENCE [LARGE SCALE GENOMIC DNA]</scope>
    <source>
        <strain evidence="2 3">N2SHLJ1</strain>
    </source>
</reference>
<dbReference type="Pfam" id="PF04134">
    <property type="entry name" value="DCC1-like"/>
    <property type="match status" value="1"/>
</dbReference>
<evidence type="ECO:0000313" key="2">
    <source>
        <dbReference type="EMBL" id="TBL78660.1"/>
    </source>
</evidence>
<dbReference type="InterPro" id="IPR052927">
    <property type="entry name" value="DCC_oxidoreductase"/>
</dbReference>
<dbReference type="AlphaFoldDB" id="A0A4Q9DV44"/>
<dbReference type="PANTHER" id="PTHR33639">
    <property type="entry name" value="THIOL-DISULFIDE OXIDOREDUCTASE DCC"/>
    <property type="match status" value="1"/>
</dbReference>
<evidence type="ECO:0000313" key="3">
    <source>
        <dbReference type="Proteomes" id="UP000293142"/>
    </source>
</evidence>
<comment type="caution">
    <text evidence="2">The sequence shown here is derived from an EMBL/GenBank/DDBJ whole genome shotgun (WGS) entry which is preliminary data.</text>
</comment>
<dbReference type="PANTHER" id="PTHR33639:SF2">
    <property type="entry name" value="DUF393 DOMAIN-CONTAINING PROTEIN"/>
    <property type="match status" value="1"/>
</dbReference>
<keyword evidence="1" id="KW-0812">Transmembrane</keyword>
<keyword evidence="1" id="KW-0472">Membrane</keyword>
<dbReference type="GO" id="GO:0015035">
    <property type="term" value="F:protein-disulfide reductase activity"/>
    <property type="evidence" value="ECO:0007669"/>
    <property type="project" value="InterPro"/>
</dbReference>
<organism evidence="2 3">
    <name type="scientific">Paenibacillus thalictri</name>
    <dbReference type="NCBI Taxonomy" id="2527873"/>
    <lineage>
        <taxon>Bacteria</taxon>
        <taxon>Bacillati</taxon>
        <taxon>Bacillota</taxon>
        <taxon>Bacilli</taxon>
        <taxon>Bacillales</taxon>
        <taxon>Paenibacillaceae</taxon>
        <taxon>Paenibacillus</taxon>
    </lineage>
</organism>
<sequence length="142" mass="16600">MESNDPLEYEAIVLYDGVCGLCNGVVQFLLKRDRKMKFRFAALESEYGQKLLQRLELPADLSSFVLVESGRAYLKSTAAMRLCRKLPGLWPLLSVGHLVPRPMRDGVYDLVARNRYRWFGKHDACPLPRPEWRERFLDQQRR</sequence>
<keyword evidence="3" id="KW-1185">Reference proteome</keyword>